<gene>
    <name evidence="1" type="ORF">Moror_11078</name>
</gene>
<name>V2WUL9_MONRO</name>
<dbReference type="HOGENOM" id="CLU_2134150_0_0_1"/>
<reference evidence="1 2" key="1">
    <citation type="journal article" date="2014" name="BMC Genomics">
        <title>Genome and secretome analysis of the hemibiotrophic fungal pathogen, Moniliophthora roreri, which causes frosty pod rot disease of cacao: mechanisms of the biotrophic and necrotrophic phases.</title>
        <authorList>
            <person name="Meinhardt L.W."/>
            <person name="Costa G.G.L."/>
            <person name="Thomazella D.P.T."/>
            <person name="Teixeira P.J.P.L."/>
            <person name="Carazzolle M.F."/>
            <person name="Schuster S.C."/>
            <person name="Carlson J.E."/>
            <person name="Guiltinan M.J."/>
            <person name="Mieczkowski P."/>
            <person name="Farmer A."/>
            <person name="Ramaraj T."/>
            <person name="Crozier J."/>
            <person name="Davis R.E."/>
            <person name="Shao J."/>
            <person name="Melnick R.L."/>
            <person name="Pereira G.A.G."/>
            <person name="Bailey B.A."/>
        </authorList>
    </citation>
    <scope>NUCLEOTIDE SEQUENCE [LARGE SCALE GENOMIC DNA]</scope>
    <source>
        <strain evidence="1 2">MCA 2997</strain>
    </source>
</reference>
<evidence type="ECO:0000313" key="2">
    <source>
        <dbReference type="Proteomes" id="UP000017559"/>
    </source>
</evidence>
<evidence type="ECO:0000313" key="1">
    <source>
        <dbReference type="EMBL" id="ESK84226.1"/>
    </source>
</evidence>
<accession>V2WUL9</accession>
<dbReference type="AlphaFoldDB" id="V2WUL9"/>
<dbReference type="KEGG" id="mrr:Moror_11078"/>
<dbReference type="EMBL" id="AWSO01001348">
    <property type="protein sequence ID" value="ESK84226.1"/>
    <property type="molecule type" value="Genomic_DNA"/>
</dbReference>
<keyword evidence="2" id="KW-1185">Reference proteome</keyword>
<comment type="caution">
    <text evidence="1">The sequence shown here is derived from an EMBL/GenBank/DDBJ whole genome shotgun (WGS) entry which is preliminary data.</text>
</comment>
<protein>
    <submittedName>
        <fullName evidence="1">Uncharacterized protein</fullName>
    </submittedName>
</protein>
<sequence length="113" mass="12697">MNESDDGKDENFNEEPVPLAFCTVPTFEDHRMPVAPRLTFTTIFTTEAVAPLSNPNSIRTIAMQVVRSSFLTRSLARSTLLIPHTTESRADKLNIPFELLALEWNTALVLLHD</sequence>
<proteinExistence type="predicted"/>
<organism evidence="1 2">
    <name type="scientific">Moniliophthora roreri (strain MCA 2997)</name>
    <name type="common">Cocoa frosty pod rot fungus</name>
    <name type="synonym">Crinipellis roreri</name>
    <dbReference type="NCBI Taxonomy" id="1381753"/>
    <lineage>
        <taxon>Eukaryota</taxon>
        <taxon>Fungi</taxon>
        <taxon>Dikarya</taxon>
        <taxon>Basidiomycota</taxon>
        <taxon>Agaricomycotina</taxon>
        <taxon>Agaricomycetes</taxon>
        <taxon>Agaricomycetidae</taxon>
        <taxon>Agaricales</taxon>
        <taxon>Marasmiineae</taxon>
        <taxon>Marasmiaceae</taxon>
        <taxon>Moniliophthora</taxon>
    </lineage>
</organism>
<dbReference type="Proteomes" id="UP000017559">
    <property type="component" value="Unassembled WGS sequence"/>
</dbReference>